<name>A0A1S8L2Z6_9CLOT</name>
<dbReference type="InterPro" id="IPR050194">
    <property type="entry name" value="Glycosyltransferase_grp1"/>
</dbReference>
<dbReference type="InterPro" id="IPR028098">
    <property type="entry name" value="Glyco_trans_4-like_N"/>
</dbReference>
<dbReference type="EC" id="2.4.1.337" evidence="1"/>
<dbReference type="SUPFAM" id="SSF53756">
    <property type="entry name" value="UDP-Glycosyltransferase/glycogen phosphorylase"/>
    <property type="match status" value="1"/>
</dbReference>
<dbReference type="EMBL" id="CP096983">
    <property type="protein sequence ID" value="URZ12483.1"/>
    <property type="molecule type" value="Genomic_DNA"/>
</dbReference>
<dbReference type="Pfam" id="PF00534">
    <property type="entry name" value="Glycos_transf_1"/>
    <property type="match status" value="1"/>
</dbReference>
<sequence>MKILITTDTYYPMTNGVVVSINNLYKQLKALGHDVKILALSPDGEEKITSDVFYLSSFSVAIYPDARVMKPIKNKIVGEIIRWKPDIIHSQTEFSTMIVAKYIKRKLNIPEVHTYHTMYEDYLHYFFCGRILGRVGVSKVTEKLLNSCEAVIAPTEKVRNKLKGYGVTTNIDIVPTGIDLDKFKKELSKEEKEELLSKYELSEKDIVLIYVGRIAEEKNIEEVLKLYKMALGYTPNIKLLIVGGGPYLSKLKGIVITEGISDKVKFTGMIPSDKVYKYYKLGDVFVTASTSETQGITYIEALASGLPIICKWDMCIEGLIVNGQNGFSYEDDEEFLGALQYIINNKKFKLQMVEKISEKMVEYSKERFASKVLLTYNSALKEGYSYYLAKQA</sequence>
<evidence type="ECO:0000313" key="1">
    <source>
        <dbReference type="EMBL" id="URZ12483.1"/>
    </source>
</evidence>
<keyword evidence="1" id="KW-0328">Glycosyltransferase</keyword>
<reference evidence="1 2" key="1">
    <citation type="submission" date="2022-04" db="EMBL/GenBank/DDBJ databases">
        <title>Genome sequence of C. roseum typestrain.</title>
        <authorList>
            <person name="Poehlein A."/>
            <person name="Schoch T."/>
            <person name="Duerre P."/>
            <person name="Daniel R."/>
        </authorList>
    </citation>
    <scope>NUCLEOTIDE SEQUENCE [LARGE SCALE GENOMIC DNA]</scope>
    <source>
        <strain evidence="1 2">DSM 7320</strain>
    </source>
</reference>
<protein>
    <submittedName>
        <fullName evidence="1">Alpha-monoglucosyldiacylglycerol synthase</fullName>
        <ecNumber evidence="1">2.4.1.337</ecNumber>
    </submittedName>
</protein>
<evidence type="ECO:0000313" key="2">
    <source>
        <dbReference type="Proteomes" id="UP000190951"/>
    </source>
</evidence>
<dbReference type="Gene3D" id="3.40.50.2000">
    <property type="entry name" value="Glycogen Phosphorylase B"/>
    <property type="match status" value="2"/>
</dbReference>
<dbReference type="AlphaFoldDB" id="A0A1S8L2Z6"/>
<dbReference type="CDD" id="cd03817">
    <property type="entry name" value="GT4_UGDG-like"/>
    <property type="match status" value="1"/>
</dbReference>
<dbReference type="InterPro" id="IPR001296">
    <property type="entry name" value="Glyco_trans_1"/>
</dbReference>
<keyword evidence="1" id="KW-0808">Transferase</keyword>
<keyword evidence="2" id="KW-1185">Reference proteome</keyword>
<organism evidence="1 2">
    <name type="scientific">Clostridium felsineum</name>
    <dbReference type="NCBI Taxonomy" id="36839"/>
    <lineage>
        <taxon>Bacteria</taxon>
        <taxon>Bacillati</taxon>
        <taxon>Bacillota</taxon>
        <taxon>Clostridia</taxon>
        <taxon>Eubacteriales</taxon>
        <taxon>Clostridiaceae</taxon>
        <taxon>Clostridium</taxon>
    </lineage>
</organism>
<dbReference type="Proteomes" id="UP000190951">
    <property type="component" value="Chromosome"/>
</dbReference>
<dbReference type="PANTHER" id="PTHR45947">
    <property type="entry name" value="SULFOQUINOVOSYL TRANSFERASE SQD2"/>
    <property type="match status" value="1"/>
</dbReference>
<dbReference type="KEGG" id="crw:CROST_032050"/>
<dbReference type="GO" id="GO:0047228">
    <property type="term" value="F:1,2-diacylglycerol 3-glucosyltransferase activity"/>
    <property type="evidence" value="ECO:0007669"/>
    <property type="project" value="UniProtKB-EC"/>
</dbReference>
<dbReference type="PANTHER" id="PTHR45947:SF3">
    <property type="entry name" value="SULFOQUINOVOSYL TRANSFERASE SQD2"/>
    <property type="match status" value="1"/>
</dbReference>
<dbReference type="RefSeq" id="WP_077832634.1">
    <property type="nucleotide sequence ID" value="NZ_CP096983.1"/>
</dbReference>
<gene>
    <name evidence="1" type="ORF">CROST_032050</name>
</gene>
<dbReference type="STRING" id="84029.CROST_27780"/>
<accession>A0A1S8L2Z6</accession>
<proteinExistence type="predicted"/>
<dbReference type="Pfam" id="PF13439">
    <property type="entry name" value="Glyco_transf_4"/>
    <property type="match status" value="1"/>
</dbReference>